<evidence type="ECO:0000313" key="1">
    <source>
        <dbReference type="EMBL" id="KAH1038549.1"/>
    </source>
</evidence>
<dbReference type="AlphaFoldDB" id="A0A9D3ZIP5"/>
<evidence type="ECO:0000313" key="2">
    <source>
        <dbReference type="Proteomes" id="UP000828251"/>
    </source>
</evidence>
<proteinExistence type="predicted"/>
<sequence length="98" mass="11123">MWNEEEEEEKNNEKTLLEIKGGLFWGQQQSLTTTTNGVCCGSYCMSLEEEWRKIDGERFGGVALDCETRIGFRILLGWTPIVENSSEGKQESGGENRK</sequence>
<organism evidence="1 2">
    <name type="scientific">Gossypium stocksii</name>
    <dbReference type="NCBI Taxonomy" id="47602"/>
    <lineage>
        <taxon>Eukaryota</taxon>
        <taxon>Viridiplantae</taxon>
        <taxon>Streptophyta</taxon>
        <taxon>Embryophyta</taxon>
        <taxon>Tracheophyta</taxon>
        <taxon>Spermatophyta</taxon>
        <taxon>Magnoliopsida</taxon>
        <taxon>eudicotyledons</taxon>
        <taxon>Gunneridae</taxon>
        <taxon>Pentapetalae</taxon>
        <taxon>rosids</taxon>
        <taxon>malvids</taxon>
        <taxon>Malvales</taxon>
        <taxon>Malvaceae</taxon>
        <taxon>Malvoideae</taxon>
        <taxon>Gossypium</taxon>
    </lineage>
</organism>
<gene>
    <name evidence="1" type="ORF">J1N35_040292</name>
</gene>
<protein>
    <submittedName>
        <fullName evidence="1">Uncharacterized protein</fullName>
    </submittedName>
</protein>
<accession>A0A9D3ZIP5</accession>
<dbReference type="EMBL" id="JAIQCV010000012">
    <property type="protein sequence ID" value="KAH1038549.1"/>
    <property type="molecule type" value="Genomic_DNA"/>
</dbReference>
<comment type="caution">
    <text evidence="1">The sequence shown here is derived from an EMBL/GenBank/DDBJ whole genome shotgun (WGS) entry which is preliminary data.</text>
</comment>
<reference evidence="1 2" key="1">
    <citation type="journal article" date="2021" name="Plant Biotechnol. J.">
        <title>Multi-omics assisted identification of the key and species-specific regulatory components of drought-tolerant mechanisms in Gossypium stocksii.</title>
        <authorList>
            <person name="Yu D."/>
            <person name="Ke L."/>
            <person name="Zhang D."/>
            <person name="Wu Y."/>
            <person name="Sun Y."/>
            <person name="Mei J."/>
            <person name="Sun J."/>
            <person name="Sun Y."/>
        </authorList>
    </citation>
    <scope>NUCLEOTIDE SEQUENCE [LARGE SCALE GENOMIC DNA]</scope>
    <source>
        <strain evidence="2">cv. E1</strain>
        <tissue evidence="1">Leaf</tissue>
    </source>
</reference>
<name>A0A9D3ZIP5_9ROSI</name>
<keyword evidence="2" id="KW-1185">Reference proteome</keyword>
<dbReference type="Proteomes" id="UP000828251">
    <property type="component" value="Unassembled WGS sequence"/>
</dbReference>